<dbReference type="EMBL" id="LNKD01000002">
    <property type="protein sequence ID" value="OSG86174.1"/>
    <property type="molecule type" value="Genomic_DNA"/>
</dbReference>
<reference evidence="2 3" key="1">
    <citation type="journal article" date="2016" name="Sci. Rep.">
        <title>Evaluation of genetic diversity among strains of the human gut commensal Bifidobacterium adolescentis.</title>
        <authorList>
            <person name="Duranti S."/>
            <person name="Milani C."/>
            <person name="Lugli G.A."/>
            <person name="Mancabelli L."/>
            <person name="Turroni F."/>
            <person name="Ferrario C."/>
            <person name="Mangifesta M."/>
            <person name="Viappiani A."/>
            <person name="Sanchez B."/>
            <person name="Margolles A."/>
            <person name="van Sinderen D."/>
            <person name="Ventura M."/>
        </authorList>
    </citation>
    <scope>NUCLEOTIDE SEQUENCE [LARGE SCALE GENOMIC DNA]</scope>
    <source>
        <strain evidence="2 3">487B</strain>
    </source>
</reference>
<accession>A0A1X2YVL1</accession>
<dbReference type="RefSeq" id="WP_085393360.1">
    <property type="nucleotide sequence ID" value="NZ_LNKD01000002.1"/>
</dbReference>
<keyword evidence="1" id="KW-0472">Membrane</keyword>
<dbReference type="Gene3D" id="3.30.565.10">
    <property type="entry name" value="Histidine kinase-like ATPase, C-terminal domain"/>
    <property type="match status" value="1"/>
</dbReference>
<protein>
    <submittedName>
        <fullName evidence="2">Two-component system sensor histidine kinase</fullName>
    </submittedName>
</protein>
<proteinExistence type="predicted"/>
<feature type="transmembrane region" description="Helical" evidence="1">
    <location>
        <begin position="6"/>
        <end position="26"/>
    </location>
</feature>
<feature type="transmembrane region" description="Helical" evidence="1">
    <location>
        <begin position="201"/>
        <end position="221"/>
    </location>
</feature>
<feature type="transmembrane region" description="Helical" evidence="1">
    <location>
        <begin position="92"/>
        <end position="113"/>
    </location>
</feature>
<dbReference type="AlphaFoldDB" id="A0A1X2YVL1"/>
<name>A0A1X2YVL1_BIFAD</name>
<keyword evidence="2" id="KW-0418">Kinase</keyword>
<keyword evidence="2" id="KW-0808">Transferase</keyword>
<feature type="transmembrane region" description="Helical" evidence="1">
    <location>
        <begin position="163"/>
        <end position="181"/>
    </location>
</feature>
<evidence type="ECO:0000313" key="2">
    <source>
        <dbReference type="EMBL" id="OSG86174.1"/>
    </source>
</evidence>
<keyword evidence="1" id="KW-1133">Transmembrane helix</keyword>
<feature type="transmembrane region" description="Helical" evidence="1">
    <location>
        <begin position="128"/>
        <end position="151"/>
    </location>
</feature>
<evidence type="ECO:0000256" key="1">
    <source>
        <dbReference type="SAM" id="Phobius"/>
    </source>
</evidence>
<dbReference type="GO" id="GO:0016301">
    <property type="term" value="F:kinase activity"/>
    <property type="evidence" value="ECO:0007669"/>
    <property type="project" value="UniProtKB-KW"/>
</dbReference>
<sequence length="411" mass="46885">MNVGVCGAGIFALLDCLPGMAFTLTLFRKRLRLGVRATVAVCALLVVIQVVAGSLRYRHVDDNAYMALMAILLPVLWGFPVIGLIRDSWRKIVFVLMLFMNLSGTVTVMGNAVDRHLFPGRGVYDWRYLLTVLLVGIALICVLFVFFGRTLLDLFDVEDADYIWRYLWLVPAGFSAIALWMRFGTPEPEYISTAKPANFMMLMLLFITKLGTYLIIAKIILVQRQRNELSIVNRQYELHERAYRIYREHSDAERRLRHDFRHELAVLSVLAEKNELGELRDYIAKMVRTVPPSTRYRLASNPELDALLQYYAYEAERAGVRFTSRIETPVDHFAKSVDLTVVLGNLLENAVQAAGCCAGERYADLRIGKVPGVCMIQVRNSYDGLIDERNGKFWRYCCFRGCQFVVEPLVP</sequence>
<keyword evidence="1" id="KW-0812">Transmembrane</keyword>
<dbReference type="InterPro" id="IPR036890">
    <property type="entry name" value="HATPase_C_sf"/>
</dbReference>
<comment type="caution">
    <text evidence="2">The sequence shown here is derived from an EMBL/GenBank/DDBJ whole genome shotgun (WGS) entry which is preliminary data.</text>
</comment>
<dbReference type="Proteomes" id="UP000193377">
    <property type="component" value="Unassembled WGS sequence"/>
</dbReference>
<feature type="transmembrane region" description="Helical" evidence="1">
    <location>
        <begin position="64"/>
        <end position="85"/>
    </location>
</feature>
<dbReference type="SUPFAM" id="SSF55874">
    <property type="entry name" value="ATPase domain of HSP90 chaperone/DNA topoisomerase II/histidine kinase"/>
    <property type="match status" value="1"/>
</dbReference>
<feature type="transmembrane region" description="Helical" evidence="1">
    <location>
        <begin position="33"/>
        <end position="52"/>
    </location>
</feature>
<evidence type="ECO:0000313" key="3">
    <source>
        <dbReference type="Proteomes" id="UP000193377"/>
    </source>
</evidence>
<gene>
    <name evidence="2" type="ORF">B0487_1685</name>
</gene>
<organism evidence="2 3">
    <name type="scientific">Bifidobacterium adolescentis</name>
    <dbReference type="NCBI Taxonomy" id="1680"/>
    <lineage>
        <taxon>Bacteria</taxon>
        <taxon>Bacillati</taxon>
        <taxon>Actinomycetota</taxon>
        <taxon>Actinomycetes</taxon>
        <taxon>Bifidobacteriales</taxon>
        <taxon>Bifidobacteriaceae</taxon>
        <taxon>Bifidobacterium</taxon>
    </lineage>
</organism>